<dbReference type="InterPro" id="IPR042213">
    <property type="entry name" value="NBD_C_sf"/>
</dbReference>
<evidence type="ECO:0000256" key="1">
    <source>
        <dbReference type="ARBA" id="ARBA00005715"/>
    </source>
</evidence>
<feature type="domain" description="Four-carbon acid sugar kinase N-terminal" evidence="7">
    <location>
        <begin position="15"/>
        <end position="250"/>
    </location>
</feature>
<dbReference type="EMBL" id="CP021431">
    <property type="protein sequence ID" value="ARU00394.1"/>
    <property type="molecule type" value="Genomic_DNA"/>
</dbReference>
<evidence type="ECO:0000259" key="7">
    <source>
        <dbReference type="Pfam" id="PF07005"/>
    </source>
</evidence>
<dbReference type="Gene3D" id="3.40.980.20">
    <property type="entry name" value="Four-carbon acid sugar kinase, nucleotide binding domain"/>
    <property type="match status" value="1"/>
</dbReference>
<dbReference type="AlphaFoldDB" id="A0A1Y0E9V3"/>
<sequence>MTQQMNGLPEGPLVAWYADDFTGAAAVMEVLSFAGLPAMLFLAPPTAQQLARYPDLQGIGVASTARAQTPGWMDAELPDIFAQLAGLNPQILHYKVCSTLDSAPQVGSIGRAIEIGAAVCAPAVVPVLIAAPQMRRYQCFGHLFAGFQDQIYRLDRHPVMSCHPVTPMHEADVAKHIAEQSPRLDVSCLSLPDLPVATALPGLPAQPGQIAVVTLDCMDSRSESNAGRLIWESRQTSPFVVGSQGVEYALVRHWQDTGQILVHAAPKGVGHVDKMVVVSGSVSPTTAAQISWAKANGFAGIAFDATCVCAAPRDVTQEIARCIGMGLHALSQGSVPLIYTAQGPDDPAVARFRAAVDASTQSMDQANQQIGDALGRVLHHILRASGARRAIAAGGDTAGHVTRQLGIFALSALAPTIAGAALFQAHADGPMDGLELALKGGQMGSPDYFGWIRDGGGTR</sequence>
<dbReference type="KEGG" id="lvs:LOKVESSMR4R_01066"/>
<keyword evidence="2" id="KW-0808">Transferase</keyword>
<evidence type="ECO:0000256" key="2">
    <source>
        <dbReference type="ARBA" id="ARBA00022679"/>
    </source>
</evidence>
<proteinExistence type="inferred from homology"/>
<dbReference type="Proteomes" id="UP000195273">
    <property type="component" value="Chromosome"/>
</dbReference>
<evidence type="ECO:0000256" key="6">
    <source>
        <dbReference type="ARBA" id="ARBA00023277"/>
    </source>
</evidence>
<dbReference type="SUPFAM" id="SSF142764">
    <property type="entry name" value="YgbK-like"/>
    <property type="match status" value="1"/>
</dbReference>
<evidence type="ECO:0000256" key="5">
    <source>
        <dbReference type="ARBA" id="ARBA00022840"/>
    </source>
</evidence>
<comment type="similarity">
    <text evidence="1">Belongs to the four-carbon acid sugar kinase family.</text>
</comment>
<dbReference type="Pfam" id="PF07005">
    <property type="entry name" value="SBD_N"/>
    <property type="match status" value="1"/>
</dbReference>
<dbReference type="Gene3D" id="3.40.50.10840">
    <property type="entry name" value="Putative sugar-binding, N-terminal domain"/>
    <property type="match status" value="1"/>
</dbReference>
<name>A0A1Y0E9V3_9RHOB</name>
<dbReference type="RefSeq" id="WP_087206619.1">
    <property type="nucleotide sequence ID" value="NZ_CP021431.1"/>
</dbReference>
<dbReference type="GO" id="GO:0005524">
    <property type="term" value="F:ATP binding"/>
    <property type="evidence" value="ECO:0007669"/>
    <property type="project" value="UniProtKB-KW"/>
</dbReference>
<dbReference type="InterPro" id="IPR031475">
    <property type="entry name" value="NBD_C"/>
</dbReference>
<keyword evidence="4" id="KW-0418">Kinase</keyword>
<evidence type="ECO:0000259" key="8">
    <source>
        <dbReference type="Pfam" id="PF17042"/>
    </source>
</evidence>
<dbReference type="InterPro" id="IPR037051">
    <property type="entry name" value="4-carb_acid_sugar_kinase_N_sf"/>
</dbReference>
<dbReference type="OrthoDB" id="7686359at2"/>
<keyword evidence="5" id="KW-0067">ATP-binding</keyword>
<accession>A0A1Y0E9V3</accession>
<dbReference type="InterPro" id="IPR010737">
    <property type="entry name" value="4-carb_acid_sugar_kinase_N"/>
</dbReference>
<gene>
    <name evidence="9" type="ORF">LOKVESSMR4R_01066</name>
</gene>
<evidence type="ECO:0000313" key="10">
    <source>
        <dbReference type="Proteomes" id="UP000195273"/>
    </source>
</evidence>
<reference evidence="9 10" key="1">
    <citation type="submission" date="2017-05" db="EMBL/GenBank/DDBJ databases">
        <title>Genome Sequence of Loktanella vestfoldensis Strain SMR4r Isolated from a Culture of the Diatom Skeletonema marinoi.</title>
        <authorList>
            <person name="Topel M."/>
            <person name="Pinder M.I.M."/>
            <person name="Johansson O.N."/>
            <person name="Kourtchenko O."/>
            <person name="Godhe A."/>
            <person name="Clarke A.K."/>
        </authorList>
    </citation>
    <scope>NUCLEOTIDE SEQUENCE [LARGE SCALE GENOMIC DNA]</scope>
    <source>
        <strain evidence="9 10">SMR4r</strain>
    </source>
</reference>
<evidence type="ECO:0000256" key="3">
    <source>
        <dbReference type="ARBA" id="ARBA00022741"/>
    </source>
</evidence>
<keyword evidence="6" id="KW-0119">Carbohydrate metabolism</keyword>
<dbReference type="GO" id="GO:0016301">
    <property type="term" value="F:kinase activity"/>
    <property type="evidence" value="ECO:0007669"/>
    <property type="project" value="UniProtKB-KW"/>
</dbReference>
<dbReference type="Pfam" id="PF17042">
    <property type="entry name" value="NBD_C"/>
    <property type="match status" value="1"/>
</dbReference>
<evidence type="ECO:0000256" key="4">
    <source>
        <dbReference type="ARBA" id="ARBA00022777"/>
    </source>
</evidence>
<organism evidence="9 10">
    <name type="scientific">Yoonia vestfoldensis</name>
    <dbReference type="NCBI Taxonomy" id="245188"/>
    <lineage>
        <taxon>Bacteria</taxon>
        <taxon>Pseudomonadati</taxon>
        <taxon>Pseudomonadota</taxon>
        <taxon>Alphaproteobacteria</taxon>
        <taxon>Rhodobacterales</taxon>
        <taxon>Paracoccaceae</taxon>
        <taxon>Yoonia</taxon>
    </lineage>
</organism>
<keyword evidence="10" id="KW-1185">Reference proteome</keyword>
<keyword evidence="3" id="KW-0547">Nucleotide-binding</keyword>
<protein>
    <submittedName>
        <fullName evidence="9">Type III effector</fullName>
    </submittedName>
</protein>
<feature type="domain" description="Four-carbon acid sugar kinase nucleotide binding" evidence="8">
    <location>
        <begin position="276"/>
        <end position="449"/>
    </location>
</feature>
<evidence type="ECO:0000313" key="9">
    <source>
        <dbReference type="EMBL" id="ARU00394.1"/>
    </source>
</evidence>